<evidence type="ECO:0000313" key="1">
    <source>
        <dbReference type="EMBL" id="KIM43149.1"/>
    </source>
</evidence>
<keyword evidence="2" id="KW-1185">Reference proteome</keyword>
<dbReference type="STRING" id="686832.A0A0C3CG74"/>
<organism evidence="1 2">
    <name type="scientific">Hebeloma cylindrosporum</name>
    <dbReference type="NCBI Taxonomy" id="76867"/>
    <lineage>
        <taxon>Eukaryota</taxon>
        <taxon>Fungi</taxon>
        <taxon>Dikarya</taxon>
        <taxon>Basidiomycota</taxon>
        <taxon>Agaricomycotina</taxon>
        <taxon>Agaricomycetes</taxon>
        <taxon>Agaricomycetidae</taxon>
        <taxon>Agaricales</taxon>
        <taxon>Agaricineae</taxon>
        <taxon>Hymenogastraceae</taxon>
        <taxon>Hebeloma</taxon>
    </lineage>
</organism>
<reference evidence="1 2" key="1">
    <citation type="submission" date="2014-04" db="EMBL/GenBank/DDBJ databases">
        <authorList>
            <consortium name="DOE Joint Genome Institute"/>
            <person name="Kuo A."/>
            <person name="Gay G."/>
            <person name="Dore J."/>
            <person name="Kohler A."/>
            <person name="Nagy L.G."/>
            <person name="Floudas D."/>
            <person name="Copeland A."/>
            <person name="Barry K.W."/>
            <person name="Cichocki N."/>
            <person name="Veneault-Fourrey C."/>
            <person name="LaButti K."/>
            <person name="Lindquist E.A."/>
            <person name="Lipzen A."/>
            <person name="Lundell T."/>
            <person name="Morin E."/>
            <person name="Murat C."/>
            <person name="Sun H."/>
            <person name="Tunlid A."/>
            <person name="Henrissat B."/>
            <person name="Grigoriev I.V."/>
            <person name="Hibbett D.S."/>
            <person name="Martin F."/>
            <person name="Nordberg H.P."/>
            <person name="Cantor M.N."/>
            <person name="Hua S.X."/>
        </authorList>
    </citation>
    <scope>NUCLEOTIDE SEQUENCE [LARGE SCALE GENOMIC DNA]</scope>
    <source>
        <strain evidence="2">h7</strain>
    </source>
</reference>
<sequence>MPVPTITLSNGDAVPIIDSKLIKLFGTYPPPIQRKAIRILEEFTQEIYANGSLAHLLDLKVITEAQLALQPGHRANGGKLIRLEFLDKCNWQLAQLLRYSTPSRIMEAVGPLTVVLNAYRTFNGDKKVDVVPNLYLAVALSKIAGEETRAIESYKLAMDNLYSGPLKTPQKNLIWAMANMAHLFRRLDRIPEAEEQEKLAREWILGHPYSFPPSEIRSVLHNDDGTGTHILDHPSITKLFGTIVEVAPGVAMVSEVLPLGPQDHTPRK</sequence>
<dbReference type="EMBL" id="KN831776">
    <property type="protein sequence ID" value="KIM43149.1"/>
    <property type="molecule type" value="Genomic_DNA"/>
</dbReference>
<gene>
    <name evidence="1" type="ORF">M413DRAFT_443962</name>
</gene>
<reference evidence="2" key="2">
    <citation type="submission" date="2015-01" db="EMBL/GenBank/DDBJ databases">
        <title>Evolutionary Origins and Diversification of the Mycorrhizal Mutualists.</title>
        <authorList>
            <consortium name="DOE Joint Genome Institute"/>
            <consortium name="Mycorrhizal Genomics Consortium"/>
            <person name="Kohler A."/>
            <person name="Kuo A."/>
            <person name="Nagy L.G."/>
            <person name="Floudas D."/>
            <person name="Copeland A."/>
            <person name="Barry K.W."/>
            <person name="Cichocki N."/>
            <person name="Veneault-Fourrey C."/>
            <person name="LaButti K."/>
            <person name="Lindquist E.A."/>
            <person name="Lipzen A."/>
            <person name="Lundell T."/>
            <person name="Morin E."/>
            <person name="Murat C."/>
            <person name="Riley R."/>
            <person name="Ohm R."/>
            <person name="Sun H."/>
            <person name="Tunlid A."/>
            <person name="Henrissat B."/>
            <person name="Grigoriev I.V."/>
            <person name="Hibbett D.S."/>
            <person name="Martin F."/>
        </authorList>
    </citation>
    <scope>NUCLEOTIDE SEQUENCE [LARGE SCALE GENOMIC DNA]</scope>
    <source>
        <strain evidence="2">h7</strain>
    </source>
</reference>
<proteinExistence type="predicted"/>
<dbReference type="OrthoDB" id="5395091at2759"/>
<evidence type="ECO:0000313" key="2">
    <source>
        <dbReference type="Proteomes" id="UP000053424"/>
    </source>
</evidence>
<protein>
    <submittedName>
        <fullName evidence="1">Uncharacterized protein</fullName>
    </submittedName>
</protein>
<dbReference type="AlphaFoldDB" id="A0A0C3CG74"/>
<accession>A0A0C3CG74</accession>
<dbReference type="Proteomes" id="UP000053424">
    <property type="component" value="Unassembled WGS sequence"/>
</dbReference>
<name>A0A0C3CG74_HEBCY</name>
<dbReference type="HOGENOM" id="CLU_095760_0_0_1"/>